<dbReference type="RefSeq" id="WP_076349964.1">
    <property type="nucleotide sequence ID" value="NZ_CP019082.1"/>
</dbReference>
<feature type="compositionally biased region" description="Polar residues" evidence="1">
    <location>
        <begin position="1"/>
        <end position="10"/>
    </location>
</feature>
<dbReference type="AlphaFoldDB" id="A0A1U7CXH3"/>
<gene>
    <name evidence="2" type="ORF">BSF38_05221</name>
</gene>
<dbReference type="OrthoDB" id="279965at2"/>
<proteinExistence type="predicted"/>
<protein>
    <submittedName>
        <fullName evidence="2">Uncharacterized protein</fullName>
    </submittedName>
</protein>
<keyword evidence="3" id="KW-1185">Reference proteome</keyword>
<evidence type="ECO:0000313" key="3">
    <source>
        <dbReference type="Proteomes" id="UP000186309"/>
    </source>
</evidence>
<reference evidence="3" key="1">
    <citation type="submission" date="2016-12" db="EMBL/GenBank/DDBJ databases">
        <title>Comparative genomics of four Isosphaeraceae planctomycetes: a common pool of plasmids and glycoside hydrolase genes.</title>
        <authorList>
            <person name="Ivanova A."/>
        </authorList>
    </citation>
    <scope>NUCLEOTIDE SEQUENCE [LARGE SCALE GENOMIC DNA]</scope>
    <source>
        <strain evidence="3">PX4</strain>
    </source>
</reference>
<sequence length="175" mass="20124">MDHTQHSSPTPGRRTEIHDGDVLTPHPEVVAGPSSAPSIRRPAQLPSRFDVPVSALAPLFRTRLERIYRCRVAFDLDLNTRATTRVLGGYYKTRRLVRVYVNDTELGRRPLEELFDTFLHEVAHHLEYTEPTSFSARACGRVPGRMHSRLFWKILGEIKYRWVILQRQAAAARQP</sequence>
<evidence type="ECO:0000256" key="1">
    <source>
        <dbReference type="SAM" id="MobiDB-lite"/>
    </source>
</evidence>
<evidence type="ECO:0000313" key="2">
    <source>
        <dbReference type="EMBL" id="APW63647.1"/>
    </source>
</evidence>
<dbReference type="Proteomes" id="UP000186309">
    <property type="component" value="Chromosome"/>
</dbReference>
<feature type="region of interest" description="Disordered" evidence="1">
    <location>
        <begin position="1"/>
        <end position="42"/>
    </location>
</feature>
<accession>A0A1U7CXH3</accession>
<organism evidence="2 3">
    <name type="scientific">Paludisphaera borealis</name>
    <dbReference type="NCBI Taxonomy" id="1387353"/>
    <lineage>
        <taxon>Bacteria</taxon>
        <taxon>Pseudomonadati</taxon>
        <taxon>Planctomycetota</taxon>
        <taxon>Planctomycetia</taxon>
        <taxon>Isosphaerales</taxon>
        <taxon>Isosphaeraceae</taxon>
        <taxon>Paludisphaera</taxon>
    </lineage>
</organism>
<dbReference type="KEGG" id="pbor:BSF38_05221"/>
<dbReference type="EMBL" id="CP019082">
    <property type="protein sequence ID" value="APW63647.1"/>
    <property type="molecule type" value="Genomic_DNA"/>
</dbReference>
<name>A0A1U7CXH3_9BACT</name>